<feature type="region of interest" description="Disordered" evidence="9">
    <location>
        <begin position="285"/>
        <end position="314"/>
    </location>
</feature>
<comment type="catalytic activity">
    <reaction evidence="7">
        <text>L-threonyl-[protein] + ATP = O-phospho-L-threonyl-[protein] + ADP + H(+)</text>
        <dbReference type="Rhea" id="RHEA:46608"/>
        <dbReference type="Rhea" id="RHEA-COMP:11060"/>
        <dbReference type="Rhea" id="RHEA-COMP:11605"/>
        <dbReference type="ChEBI" id="CHEBI:15378"/>
        <dbReference type="ChEBI" id="CHEBI:30013"/>
        <dbReference type="ChEBI" id="CHEBI:30616"/>
        <dbReference type="ChEBI" id="CHEBI:61977"/>
        <dbReference type="ChEBI" id="CHEBI:456216"/>
        <dbReference type="EC" id="2.7.11.1"/>
    </reaction>
</comment>
<dbReference type="InterPro" id="IPR011009">
    <property type="entry name" value="Kinase-like_dom_sf"/>
</dbReference>
<dbReference type="GO" id="GO:0004674">
    <property type="term" value="F:protein serine/threonine kinase activity"/>
    <property type="evidence" value="ECO:0007669"/>
    <property type="project" value="UniProtKB-KW"/>
</dbReference>
<keyword evidence="3" id="KW-0808">Transferase</keyword>
<dbReference type="GO" id="GO:0005524">
    <property type="term" value="F:ATP binding"/>
    <property type="evidence" value="ECO:0007669"/>
    <property type="project" value="UniProtKB-KW"/>
</dbReference>
<organism evidence="11 12">
    <name type="scientific">Trypanosoma theileri</name>
    <dbReference type="NCBI Taxonomy" id="67003"/>
    <lineage>
        <taxon>Eukaryota</taxon>
        <taxon>Discoba</taxon>
        <taxon>Euglenozoa</taxon>
        <taxon>Kinetoplastea</taxon>
        <taxon>Metakinetoplastina</taxon>
        <taxon>Trypanosomatida</taxon>
        <taxon>Trypanosomatidae</taxon>
        <taxon>Trypanosoma</taxon>
    </lineage>
</organism>
<feature type="region of interest" description="Disordered" evidence="9">
    <location>
        <begin position="188"/>
        <end position="207"/>
    </location>
</feature>
<name>A0A1X0NRA5_9TRYP</name>
<dbReference type="VEuPathDB" id="TriTrypDB:TM35_000261610"/>
<keyword evidence="5" id="KW-0418">Kinase</keyword>
<dbReference type="SUPFAM" id="SSF56112">
    <property type="entry name" value="Protein kinase-like (PK-like)"/>
    <property type="match status" value="1"/>
</dbReference>
<gene>
    <name evidence="11" type="ORF">TM35_000261610</name>
</gene>
<dbReference type="Pfam" id="PF00069">
    <property type="entry name" value="Pkinase"/>
    <property type="match status" value="1"/>
</dbReference>
<keyword evidence="4" id="KW-0547">Nucleotide-binding</keyword>
<dbReference type="AlphaFoldDB" id="A0A1X0NRA5"/>
<comment type="caution">
    <text evidence="11">The sequence shown here is derived from an EMBL/GenBank/DDBJ whole genome shotgun (WGS) entry which is preliminary data.</text>
</comment>
<dbReference type="PANTHER" id="PTHR24356">
    <property type="entry name" value="SERINE/THREONINE-PROTEIN KINASE"/>
    <property type="match status" value="1"/>
</dbReference>
<dbReference type="OrthoDB" id="347657at2759"/>
<accession>A0A1X0NRA5</accession>
<dbReference type="RefSeq" id="XP_028880775.1">
    <property type="nucleotide sequence ID" value="XM_029027898.1"/>
</dbReference>
<dbReference type="Proteomes" id="UP000192257">
    <property type="component" value="Unassembled WGS sequence"/>
</dbReference>
<dbReference type="InterPro" id="IPR000719">
    <property type="entry name" value="Prot_kinase_dom"/>
</dbReference>
<proteinExistence type="predicted"/>
<dbReference type="InterPro" id="IPR033931">
    <property type="entry name" value="PDK1-typ_PH"/>
</dbReference>
<keyword evidence="2" id="KW-0723">Serine/threonine-protein kinase</keyword>
<keyword evidence="12" id="KW-1185">Reference proteome</keyword>
<evidence type="ECO:0000313" key="11">
    <source>
        <dbReference type="EMBL" id="ORC86709.1"/>
    </source>
</evidence>
<dbReference type="SUPFAM" id="SSF50729">
    <property type="entry name" value="PH domain-like"/>
    <property type="match status" value="1"/>
</dbReference>
<reference evidence="11 12" key="1">
    <citation type="submission" date="2017-03" db="EMBL/GenBank/DDBJ databases">
        <title>An alternative strategy for trypanosome survival in the mammalian bloodstream revealed through genome and transcriptome analysis of the ubiquitous bovine parasite Trypanosoma (Megatrypanum) theileri.</title>
        <authorList>
            <person name="Kelly S."/>
            <person name="Ivens A."/>
            <person name="Mott A."/>
            <person name="O'Neill E."/>
            <person name="Emms D."/>
            <person name="Macleod O."/>
            <person name="Voorheis P."/>
            <person name="Matthews J."/>
            <person name="Matthews K."/>
            <person name="Carrington M."/>
        </authorList>
    </citation>
    <scope>NUCLEOTIDE SEQUENCE [LARGE SCALE GENOMIC DNA]</scope>
    <source>
        <strain evidence="11">Edinburgh</strain>
    </source>
</reference>
<protein>
    <recommendedName>
        <fullName evidence="1">non-specific serine/threonine protein kinase</fullName>
        <ecNumber evidence="1">2.7.11.1</ecNumber>
    </recommendedName>
</protein>
<dbReference type="PANTHER" id="PTHR24356:SF163">
    <property type="entry name" value="3-PHOSPHOINOSITIDE-DEPENDENT PROTEIN KINASE 1-RELATED"/>
    <property type="match status" value="1"/>
</dbReference>
<evidence type="ECO:0000256" key="6">
    <source>
        <dbReference type="ARBA" id="ARBA00022840"/>
    </source>
</evidence>
<evidence type="ECO:0000256" key="4">
    <source>
        <dbReference type="ARBA" id="ARBA00022741"/>
    </source>
</evidence>
<evidence type="ECO:0000256" key="2">
    <source>
        <dbReference type="ARBA" id="ARBA00022527"/>
    </source>
</evidence>
<dbReference type="InterPro" id="IPR011993">
    <property type="entry name" value="PH-like_dom_sf"/>
</dbReference>
<sequence length="708" mass="78235">MNGGERDAGPLNSESHDNISDLSTPRLPPVAPTTGSSTLTTGVVQLIPVYGYQRNSSQKQYNSNKRGSFSARSFASCTSSLSTTLRSSAFGTLSNMIGAVFDVTERMIIPYGRLRLLEDEFLGKGAFGEVVLGELYPAPSITRVRTPIISVALKNFPLSPSVTSQVCEGATARGESFNEDRSFSRWNSRFPGEERRDMGKATNGSSLYSTDKRKMVNENHHRSYSAEYITLSLPHSTPRAHKKQQQQPVMEILSSRSTLDDDMLAATTGSLPDLGVPLFLNGGEGNMGTQTWSGSRSSSSSSSSSSSCSSTEETPKIVAVKRIDKARLSRRQRFITSFKTELQLASELSHPSIIKTYGVLEEESELLLVMEFAEGKTLQDYLNTEGHEHMVTKAPHFLADVVLGLEYLHAAGIAHRDIKPCNMLLTADHHIKLADFGSACYLNDDAGNTFAGTAAYMSPEMVESGKASATSDLWALGCVLFQLFVGRPPFQGENRMFVLRKIKAFHNGDVDCPPYFPSEARDLVLRLLQRTPSDRLGSDETGGFAALKSHPFFADIDWSQVHQTSITALQTTDSSLQVSDLLQEGEKVLRCTVVLKKNNSFLNRLPRERLLVLTDLPRLLCVDKEKHIVKYSIPVTREVHAEVETVEMFSVVTKGQRYEYVDPSKHADVWGMRINDLVKRRQSIDSCEAMLCNPKKTTPTDITKGNMK</sequence>
<feature type="region of interest" description="Disordered" evidence="9">
    <location>
        <begin position="1"/>
        <end position="36"/>
    </location>
</feature>
<dbReference type="GeneID" id="39987678"/>
<evidence type="ECO:0000256" key="7">
    <source>
        <dbReference type="ARBA" id="ARBA00047899"/>
    </source>
</evidence>
<dbReference type="PROSITE" id="PS50011">
    <property type="entry name" value="PROTEIN_KINASE_DOM"/>
    <property type="match status" value="1"/>
</dbReference>
<feature type="compositionally biased region" description="Basic and acidic residues" evidence="9">
    <location>
        <begin position="1"/>
        <end position="19"/>
    </location>
</feature>
<comment type="catalytic activity">
    <reaction evidence="8">
        <text>L-seryl-[protein] + ATP = O-phospho-L-seryl-[protein] + ADP + H(+)</text>
        <dbReference type="Rhea" id="RHEA:17989"/>
        <dbReference type="Rhea" id="RHEA-COMP:9863"/>
        <dbReference type="Rhea" id="RHEA-COMP:11604"/>
        <dbReference type="ChEBI" id="CHEBI:15378"/>
        <dbReference type="ChEBI" id="CHEBI:29999"/>
        <dbReference type="ChEBI" id="CHEBI:30616"/>
        <dbReference type="ChEBI" id="CHEBI:83421"/>
        <dbReference type="ChEBI" id="CHEBI:456216"/>
        <dbReference type="EC" id="2.7.11.1"/>
    </reaction>
</comment>
<dbReference type="SMART" id="SM00220">
    <property type="entry name" value="S_TKc"/>
    <property type="match status" value="1"/>
</dbReference>
<evidence type="ECO:0000256" key="5">
    <source>
        <dbReference type="ARBA" id="ARBA00022777"/>
    </source>
</evidence>
<dbReference type="Gene3D" id="3.30.200.20">
    <property type="entry name" value="Phosphorylase Kinase, domain 1"/>
    <property type="match status" value="1"/>
</dbReference>
<evidence type="ECO:0000313" key="12">
    <source>
        <dbReference type="Proteomes" id="UP000192257"/>
    </source>
</evidence>
<feature type="compositionally biased region" description="Low complexity" evidence="9">
    <location>
        <begin position="293"/>
        <end position="310"/>
    </location>
</feature>
<dbReference type="EMBL" id="NBCO01000026">
    <property type="protein sequence ID" value="ORC86709.1"/>
    <property type="molecule type" value="Genomic_DNA"/>
</dbReference>
<dbReference type="Gene3D" id="2.30.29.30">
    <property type="entry name" value="Pleckstrin-homology domain (PH domain)/Phosphotyrosine-binding domain (PTB)"/>
    <property type="match status" value="1"/>
</dbReference>
<dbReference type="Pfam" id="PF14593">
    <property type="entry name" value="PH_3"/>
    <property type="match status" value="1"/>
</dbReference>
<dbReference type="InterPro" id="IPR050236">
    <property type="entry name" value="Ser_Thr_kinase_AGC"/>
</dbReference>
<dbReference type="InterPro" id="IPR008271">
    <property type="entry name" value="Ser/Thr_kinase_AS"/>
</dbReference>
<evidence type="ECO:0000259" key="10">
    <source>
        <dbReference type="PROSITE" id="PS50011"/>
    </source>
</evidence>
<evidence type="ECO:0000256" key="3">
    <source>
        <dbReference type="ARBA" id="ARBA00022679"/>
    </source>
</evidence>
<dbReference type="STRING" id="67003.A0A1X0NRA5"/>
<dbReference type="EC" id="2.7.11.1" evidence="1"/>
<evidence type="ECO:0000256" key="8">
    <source>
        <dbReference type="ARBA" id="ARBA00048679"/>
    </source>
</evidence>
<keyword evidence="6" id="KW-0067">ATP-binding</keyword>
<dbReference type="PROSITE" id="PS00108">
    <property type="entry name" value="PROTEIN_KINASE_ST"/>
    <property type="match status" value="1"/>
</dbReference>
<dbReference type="GO" id="GO:0035556">
    <property type="term" value="P:intracellular signal transduction"/>
    <property type="evidence" value="ECO:0007669"/>
    <property type="project" value="TreeGrafter"/>
</dbReference>
<evidence type="ECO:0000256" key="1">
    <source>
        <dbReference type="ARBA" id="ARBA00012513"/>
    </source>
</evidence>
<feature type="domain" description="Protein kinase" evidence="10">
    <location>
        <begin position="276"/>
        <end position="553"/>
    </location>
</feature>
<evidence type="ECO:0000256" key="9">
    <source>
        <dbReference type="SAM" id="MobiDB-lite"/>
    </source>
</evidence>
<dbReference type="Gene3D" id="1.10.510.10">
    <property type="entry name" value="Transferase(Phosphotransferase) domain 1"/>
    <property type="match status" value="1"/>
</dbReference>